<evidence type="ECO:0000259" key="4">
    <source>
        <dbReference type="PROSITE" id="PS50043"/>
    </source>
</evidence>
<dbReference type="InterPro" id="IPR016032">
    <property type="entry name" value="Sig_transdc_resp-reg_C-effctor"/>
</dbReference>
<keyword evidence="1" id="KW-0547">Nucleotide-binding</keyword>
<comment type="caution">
    <text evidence="5">The sequence shown here is derived from an EMBL/GenBank/DDBJ whole genome shotgun (WGS) entry which is preliminary data.</text>
</comment>
<evidence type="ECO:0000256" key="3">
    <source>
        <dbReference type="SAM" id="MobiDB-lite"/>
    </source>
</evidence>
<dbReference type="InterPro" id="IPR011990">
    <property type="entry name" value="TPR-like_helical_dom_sf"/>
</dbReference>
<dbReference type="InterPro" id="IPR003593">
    <property type="entry name" value="AAA+_ATPase"/>
</dbReference>
<dbReference type="SMART" id="SM00382">
    <property type="entry name" value="AAA"/>
    <property type="match status" value="1"/>
</dbReference>
<evidence type="ECO:0000313" key="5">
    <source>
        <dbReference type="EMBL" id="GAA3621967.1"/>
    </source>
</evidence>
<dbReference type="CDD" id="cd06170">
    <property type="entry name" value="LuxR_C_like"/>
    <property type="match status" value="1"/>
</dbReference>
<dbReference type="SUPFAM" id="SSF46894">
    <property type="entry name" value="C-terminal effector domain of the bipartite response regulators"/>
    <property type="match status" value="1"/>
</dbReference>
<reference evidence="6" key="1">
    <citation type="journal article" date="2019" name="Int. J. Syst. Evol. Microbiol.">
        <title>The Global Catalogue of Microorganisms (GCM) 10K type strain sequencing project: providing services to taxonomists for standard genome sequencing and annotation.</title>
        <authorList>
            <consortium name="The Broad Institute Genomics Platform"/>
            <consortium name="The Broad Institute Genome Sequencing Center for Infectious Disease"/>
            <person name="Wu L."/>
            <person name="Ma J."/>
        </authorList>
    </citation>
    <scope>NUCLEOTIDE SEQUENCE [LARGE SCALE GENOMIC DNA]</scope>
    <source>
        <strain evidence="6">JCM 16929</strain>
    </source>
</reference>
<evidence type="ECO:0000256" key="2">
    <source>
        <dbReference type="ARBA" id="ARBA00022840"/>
    </source>
</evidence>
<dbReference type="SMART" id="SM00421">
    <property type="entry name" value="HTH_LUXR"/>
    <property type="match status" value="1"/>
</dbReference>
<organism evidence="5 6">
    <name type="scientific">Microlunatus ginsengisoli</name>
    <dbReference type="NCBI Taxonomy" id="363863"/>
    <lineage>
        <taxon>Bacteria</taxon>
        <taxon>Bacillati</taxon>
        <taxon>Actinomycetota</taxon>
        <taxon>Actinomycetes</taxon>
        <taxon>Propionibacteriales</taxon>
        <taxon>Propionibacteriaceae</taxon>
        <taxon>Microlunatus</taxon>
    </lineage>
</organism>
<dbReference type="SUPFAM" id="SSF52540">
    <property type="entry name" value="P-loop containing nucleoside triphosphate hydrolases"/>
    <property type="match status" value="1"/>
</dbReference>
<dbReference type="SUPFAM" id="SSF48452">
    <property type="entry name" value="TPR-like"/>
    <property type="match status" value="1"/>
</dbReference>
<dbReference type="InterPro" id="IPR041664">
    <property type="entry name" value="AAA_16"/>
</dbReference>
<dbReference type="Pfam" id="PF00196">
    <property type="entry name" value="GerE"/>
    <property type="match status" value="1"/>
</dbReference>
<evidence type="ECO:0000256" key="1">
    <source>
        <dbReference type="ARBA" id="ARBA00022741"/>
    </source>
</evidence>
<dbReference type="PROSITE" id="PS50043">
    <property type="entry name" value="HTH_LUXR_2"/>
    <property type="match status" value="1"/>
</dbReference>
<dbReference type="Proteomes" id="UP001501490">
    <property type="component" value="Unassembled WGS sequence"/>
</dbReference>
<proteinExistence type="predicted"/>
<evidence type="ECO:0000313" key="6">
    <source>
        <dbReference type="Proteomes" id="UP001501490"/>
    </source>
</evidence>
<name>A0ABP6ZXL4_9ACTN</name>
<protein>
    <submittedName>
        <fullName evidence="5">LuxR family transcriptional regulator</fullName>
    </submittedName>
</protein>
<dbReference type="Gene3D" id="1.25.40.10">
    <property type="entry name" value="Tetratricopeptide repeat domain"/>
    <property type="match status" value="2"/>
</dbReference>
<feature type="domain" description="HTH luxR-type" evidence="4">
    <location>
        <begin position="909"/>
        <end position="974"/>
    </location>
</feature>
<keyword evidence="6" id="KW-1185">Reference proteome</keyword>
<dbReference type="InterPro" id="IPR036388">
    <property type="entry name" value="WH-like_DNA-bd_sf"/>
</dbReference>
<dbReference type="Gene3D" id="3.40.50.300">
    <property type="entry name" value="P-loop containing nucleotide triphosphate hydrolases"/>
    <property type="match status" value="1"/>
</dbReference>
<dbReference type="InterPro" id="IPR000792">
    <property type="entry name" value="Tscrpt_reg_LuxR_C"/>
</dbReference>
<gene>
    <name evidence="5" type="ORF">GCM10022236_25380</name>
</gene>
<dbReference type="PANTHER" id="PTHR16305">
    <property type="entry name" value="TESTICULAR SOLUBLE ADENYLYL CYCLASE"/>
    <property type="match status" value="1"/>
</dbReference>
<dbReference type="RefSeq" id="WP_344805015.1">
    <property type="nucleotide sequence ID" value="NZ_BAABAB010000017.1"/>
</dbReference>
<dbReference type="Gene3D" id="1.10.10.10">
    <property type="entry name" value="Winged helix-like DNA-binding domain superfamily/Winged helix DNA-binding domain"/>
    <property type="match status" value="1"/>
</dbReference>
<dbReference type="Pfam" id="PF13191">
    <property type="entry name" value="AAA_16"/>
    <property type="match status" value="1"/>
</dbReference>
<dbReference type="PANTHER" id="PTHR16305:SF35">
    <property type="entry name" value="TRANSCRIPTIONAL ACTIVATOR DOMAIN"/>
    <property type="match status" value="1"/>
</dbReference>
<accession>A0ABP6ZXL4</accession>
<sequence>MTESVSMMSALDGTMDDMSRPDRSAARRQGAVVGRAAQLDELAAVLDEVATDGSRLVLIGGEAGSGKTTLLEAFAARLGAGRGAAGSAQLVQGQCVALGGEGLPYAPIVGALRGLLATYGRDQVLEWAGPSRAALGVLLPGLVPGAEPGESVRLQLFEAVARLLEHAGSRRPLVLVVEDIHWADESTRHLLRFLARALTDAAVLVVATYRTDELTRRHPLRPFLAEIGRLPRTVRIDVEGLDRDEVGELLCGLLGRDPSPAVVSLVHRRSEGIPYFVEELARSAARGCVEMPDTLRDALIVRIQAMSDQAQDVVALASVGGQRIDHELLQAVAELPDAQLEAGLREAVDAAVLRTDEDGYVFRHALLREVVHEDLLPGQHARLHGRFAAVLEARPDLVGPEVAALEIAHHYSASHQSDKAFRWSVTAATSRSAAYYETLKMYERALDLWDQVDDPESIAGPRANVLERAAQVAWDAGEHERALALIHRALEETGPEPSVELARRMMVKSKVLGALMRLGAVESAEEAVAAMPASIGLREKAQVLNQLSTVLMLVGQHARAVETAEAVIEAAVAAGSVKLEANGYLSRGSALVGLGREQEGLADLVRGGELAAGDTRTIVRYYVNYSDALHLAGRYDDAAEQALAGIEVARSIGLERSLGSMLAGNAAEPLIARGEWDRAARMIARALELDPPLQHRAHLRMLRAWLLVWQGRLDDADALLAEFRSLIQPVQPAPQYASGAIRVDAEHALAVGDAVRAWDDLQNFLDRVEIYYAPLVFPLLALSAAAARRLDAIDDGTRGARIGALLDSVRPTLLRPQWEPLIRAELSDTTEEWRVAYRHALGRNVPAYLAPYAGLRLAHHLGGPGDRAEVRSVLAESIERSEALGAALVTDRLSTLARQHGLTAEPRPDGPALAELTPRELEVLRLVAEGRTNGEIGTTLFISTKTASVHVSNILAKLGVSGRGEAAAIAHRQGLVGV</sequence>
<dbReference type="PRINTS" id="PR00038">
    <property type="entry name" value="HTHLUXR"/>
</dbReference>
<keyword evidence="2" id="KW-0067">ATP-binding</keyword>
<dbReference type="InterPro" id="IPR027417">
    <property type="entry name" value="P-loop_NTPase"/>
</dbReference>
<feature type="region of interest" description="Disordered" evidence="3">
    <location>
        <begin position="1"/>
        <end position="24"/>
    </location>
</feature>
<dbReference type="EMBL" id="BAABAB010000017">
    <property type="protein sequence ID" value="GAA3621967.1"/>
    <property type="molecule type" value="Genomic_DNA"/>
</dbReference>